<name>A0A4Y2G3L8_ARAVE</name>
<organism evidence="1 2">
    <name type="scientific">Araneus ventricosus</name>
    <name type="common">Orbweaver spider</name>
    <name type="synonym">Epeira ventricosa</name>
    <dbReference type="NCBI Taxonomy" id="182803"/>
    <lineage>
        <taxon>Eukaryota</taxon>
        <taxon>Metazoa</taxon>
        <taxon>Ecdysozoa</taxon>
        <taxon>Arthropoda</taxon>
        <taxon>Chelicerata</taxon>
        <taxon>Arachnida</taxon>
        <taxon>Araneae</taxon>
        <taxon>Araneomorphae</taxon>
        <taxon>Entelegynae</taxon>
        <taxon>Araneoidea</taxon>
        <taxon>Araneidae</taxon>
        <taxon>Araneus</taxon>
    </lineage>
</organism>
<protein>
    <submittedName>
        <fullName evidence="1">Uncharacterized protein</fullName>
    </submittedName>
</protein>
<dbReference type="EMBL" id="BGPR01001177">
    <property type="protein sequence ID" value="GBM47386.1"/>
    <property type="molecule type" value="Genomic_DNA"/>
</dbReference>
<accession>A0A4Y2G3L8</accession>
<keyword evidence="2" id="KW-1185">Reference proteome</keyword>
<comment type="caution">
    <text evidence="1">The sequence shown here is derived from an EMBL/GenBank/DDBJ whole genome shotgun (WGS) entry which is preliminary data.</text>
</comment>
<sequence>MNVKRAIKRKFWNTGRKTYRQGRKPMKFGANGFEVVEFERIQNPKLHPLIPNWDFDARLAGEQRFCLHWLTGSRLELQLEITPCRGGGVSCERGILRL</sequence>
<dbReference type="Proteomes" id="UP000499080">
    <property type="component" value="Unassembled WGS sequence"/>
</dbReference>
<evidence type="ECO:0000313" key="2">
    <source>
        <dbReference type="Proteomes" id="UP000499080"/>
    </source>
</evidence>
<reference evidence="1 2" key="1">
    <citation type="journal article" date="2019" name="Sci. Rep.">
        <title>Orb-weaving spider Araneus ventricosus genome elucidates the spidroin gene catalogue.</title>
        <authorList>
            <person name="Kono N."/>
            <person name="Nakamura H."/>
            <person name="Ohtoshi R."/>
            <person name="Moran D.A.P."/>
            <person name="Shinohara A."/>
            <person name="Yoshida Y."/>
            <person name="Fujiwara M."/>
            <person name="Mori M."/>
            <person name="Tomita M."/>
            <person name="Arakawa K."/>
        </authorList>
    </citation>
    <scope>NUCLEOTIDE SEQUENCE [LARGE SCALE GENOMIC DNA]</scope>
</reference>
<evidence type="ECO:0000313" key="1">
    <source>
        <dbReference type="EMBL" id="GBM47386.1"/>
    </source>
</evidence>
<proteinExistence type="predicted"/>
<dbReference type="AlphaFoldDB" id="A0A4Y2G3L8"/>
<gene>
    <name evidence="1" type="ORF">AVEN_39934_1</name>
</gene>